<organism evidence="2 3">
    <name type="scientific">Decorospora gaudefroyi</name>
    <dbReference type="NCBI Taxonomy" id="184978"/>
    <lineage>
        <taxon>Eukaryota</taxon>
        <taxon>Fungi</taxon>
        <taxon>Dikarya</taxon>
        <taxon>Ascomycota</taxon>
        <taxon>Pezizomycotina</taxon>
        <taxon>Dothideomycetes</taxon>
        <taxon>Pleosporomycetidae</taxon>
        <taxon>Pleosporales</taxon>
        <taxon>Pleosporineae</taxon>
        <taxon>Pleosporaceae</taxon>
        <taxon>Decorospora</taxon>
    </lineage>
</organism>
<feature type="region of interest" description="Disordered" evidence="1">
    <location>
        <begin position="125"/>
        <end position="163"/>
    </location>
</feature>
<dbReference type="AlphaFoldDB" id="A0A6A5K1Q2"/>
<dbReference type="EMBL" id="ML975562">
    <property type="protein sequence ID" value="KAF1828364.1"/>
    <property type="molecule type" value="Genomic_DNA"/>
</dbReference>
<reference evidence="2" key="1">
    <citation type="submission" date="2020-01" db="EMBL/GenBank/DDBJ databases">
        <authorList>
            <consortium name="DOE Joint Genome Institute"/>
            <person name="Haridas S."/>
            <person name="Albert R."/>
            <person name="Binder M."/>
            <person name="Bloem J."/>
            <person name="Labutti K."/>
            <person name="Salamov A."/>
            <person name="Andreopoulos B."/>
            <person name="Baker S.E."/>
            <person name="Barry K."/>
            <person name="Bills G."/>
            <person name="Bluhm B.H."/>
            <person name="Cannon C."/>
            <person name="Castanera R."/>
            <person name="Culley D.E."/>
            <person name="Daum C."/>
            <person name="Ezra D."/>
            <person name="Gonzalez J.B."/>
            <person name="Henrissat B."/>
            <person name="Kuo A."/>
            <person name="Liang C."/>
            <person name="Lipzen A."/>
            <person name="Lutzoni F."/>
            <person name="Magnuson J."/>
            <person name="Mondo S."/>
            <person name="Nolan M."/>
            <person name="Ohm R."/>
            <person name="Pangilinan J."/>
            <person name="Park H.-J."/>
            <person name="Ramirez L."/>
            <person name="Alfaro M."/>
            <person name="Sun H."/>
            <person name="Tritt A."/>
            <person name="Yoshinaga Y."/>
            <person name="Zwiers L.-H."/>
            <person name="Turgeon B.G."/>
            <person name="Goodwin S.B."/>
            <person name="Spatafora J.W."/>
            <person name="Crous P.W."/>
            <person name="Grigoriev I.V."/>
        </authorList>
    </citation>
    <scope>NUCLEOTIDE SEQUENCE</scope>
    <source>
        <strain evidence="2">P77</strain>
    </source>
</reference>
<protein>
    <submittedName>
        <fullName evidence="2">Uncharacterized protein</fullName>
    </submittedName>
</protein>
<evidence type="ECO:0000313" key="3">
    <source>
        <dbReference type="Proteomes" id="UP000800040"/>
    </source>
</evidence>
<gene>
    <name evidence="2" type="ORF">BDW02DRAFT_593291</name>
</gene>
<evidence type="ECO:0000313" key="2">
    <source>
        <dbReference type="EMBL" id="KAF1828364.1"/>
    </source>
</evidence>
<proteinExistence type="predicted"/>
<dbReference type="Proteomes" id="UP000800040">
    <property type="component" value="Unassembled WGS sequence"/>
</dbReference>
<name>A0A6A5K1Q2_9PLEO</name>
<evidence type="ECO:0000256" key="1">
    <source>
        <dbReference type="SAM" id="MobiDB-lite"/>
    </source>
</evidence>
<keyword evidence="3" id="KW-1185">Reference proteome</keyword>
<accession>A0A6A5K1Q2</accession>
<sequence>MLSWFRAHAYTFKNNEEEKLDYICMKTGGVAWDNISSGWFIEGEEYQTAQQAWDILDTCYGRLNTRLNAHNFYEKEGTIKSGETISSYLARFKAVDYIIDDERLTTDFTAFSNKLRRLEQLHSTLYTGNPTTNTNSNKGAGGGGGGNRNCNQNTTTSSRGDGAPQFIVLADMQRCYKCTRKGHKPNADNAPCKDNDKITLMGRYPEVLAALNEARKVAGIPILKAAVRVNGVQGPIPPPSAASEAHAENE</sequence>